<protein>
    <submittedName>
        <fullName evidence="2">Type II restriction endonuclease</fullName>
    </submittedName>
</protein>
<keyword evidence="3" id="KW-1185">Reference proteome</keyword>
<dbReference type="PROSITE" id="PS00092">
    <property type="entry name" value="N6_MTASE"/>
    <property type="match status" value="1"/>
</dbReference>
<dbReference type="RefSeq" id="WP_003469309.1">
    <property type="nucleotide sequence ID" value="NZ_APML01000035.1"/>
</dbReference>
<gene>
    <name evidence="2" type="ORF">J416_09851</name>
</gene>
<evidence type="ECO:0000313" key="2">
    <source>
        <dbReference type="EMBL" id="ENH96617.1"/>
    </source>
</evidence>
<keyword evidence="2" id="KW-0378">Hydrolase</keyword>
<dbReference type="PATRIC" id="fig|1308866.3.peg.1998"/>
<dbReference type="Gene3D" id="3.40.50.150">
    <property type="entry name" value="Vaccinia Virus protein VP39"/>
    <property type="match status" value="1"/>
</dbReference>
<dbReference type="SUPFAM" id="SSF53335">
    <property type="entry name" value="S-adenosyl-L-methionine-dependent methyltransferases"/>
    <property type="match status" value="1"/>
</dbReference>
<dbReference type="GO" id="GO:0006304">
    <property type="term" value="P:DNA modification"/>
    <property type="evidence" value="ECO:0007669"/>
    <property type="project" value="InterPro"/>
</dbReference>
<evidence type="ECO:0000259" key="1">
    <source>
        <dbReference type="Pfam" id="PF07669"/>
    </source>
</evidence>
<sequence length="343" mass="39312">MKFDVIIGNPPYQDETSDTSYNPIYHLFMEESYKLAEKVEFITPARFLFNAGKTPKAWNRKVLNDEHIKVVYYEQDSSKVFPDTNIPGGIAITYRDVNKSFGEIGTFTQLPELNSILDKVTGETTFESIIDNIFPQNKFNLDVLYEDYPKYKNIIGSEGREKRITTSIIQQLDIFTEVPTTPDDVKIIGLINNKRVNRFIHPKYIEKHQNLHLYKIILPKSNGSGAIGEISNTPLIGTPIMGTPLIGYTQSFISIGSFETEFEGNAALKYIKTKFARTMLGTLKITQDNNKDTWLNVPLQDFTPNSDIDWSKSIAEIDQQLYGKYNLDEIERDFIENKLKTME</sequence>
<dbReference type="AlphaFoldDB" id="N4WKE7"/>
<comment type="caution">
    <text evidence="2">The sequence shown here is derived from an EMBL/GenBank/DDBJ whole genome shotgun (WGS) entry which is preliminary data.</text>
</comment>
<dbReference type="InterPro" id="IPR029063">
    <property type="entry name" value="SAM-dependent_MTases_sf"/>
</dbReference>
<organism evidence="2 3">
    <name type="scientific">Gracilibacillus halophilus YIM-C55.5</name>
    <dbReference type="NCBI Taxonomy" id="1308866"/>
    <lineage>
        <taxon>Bacteria</taxon>
        <taxon>Bacillati</taxon>
        <taxon>Bacillota</taxon>
        <taxon>Bacilli</taxon>
        <taxon>Bacillales</taxon>
        <taxon>Bacillaceae</taxon>
        <taxon>Gracilibacillus</taxon>
    </lineage>
</organism>
<dbReference type="GO" id="GO:0009007">
    <property type="term" value="F:site-specific DNA-methyltransferase (adenine-specific) activity"/>
    <property type="evidence" value="ECO:0007669"/>
    <property type="project" value="UniProtKB-EC"/>
</dbReference>
<keyword evidence="2" id="KW-0255">Endonuclease</keyword>
<dbReference type="InterPro" id="IPR002052">
    <property type="entry name" value="DNA_methylase_N6_adenine_CS"/>
</dbReference>
<reference evidence="2 3" key="1">
    <citation type="submission" date="2013-03" db="EMBL/GenBank/DDBJ databases">
        <title>Draft genome sequence of Gracibacillus halophilus YIM-C55.5, a moderately halophilic and thermophilic organism from the Xiaochaidamu salt lake.</title>
        <authorList>
            <person name="Sugumar T."/>
            <person name="Polireddy D.R."/>
            <person name="Antony A."/>
            <person name="Madhava Y.R."/>
            <person name="Sivakumar N."/>
        </authorList>
    </citation>
    <scope>NUCLEOTIDE SEQUENCE [LARGE SCALE GENOMIC DNA]</scope>
    <source>
        <strain evidence="2 3">YIM-C55.5</strain>
    </source>
</reference>
<dbReference type="Proteomes" id="UP000012283">
    <property type="component" value="Unassembled WGS sequence"/>
</dbReference>
<dbReference type="Pfam" id="PF07669">
    <property type="entry name" value="Eco57I"/>
    <property type="match status" value="1"/>
</dbReference>
<proteinExistence type="predicted"/>
<evidence type="ECO:0000313" key="3">
    <source>
        <dbReference type="Proteomes" id="UP000012283"/>
    </source>
</evidence>
<dbReference type="STRING" id="1308866.J416_09851"/>
<feature type="domain" description="Type II methyltransferase M.TaqI-like" evidence="1">
    <location>
        <begin position="1"/>
        <end position="81"/>
    </location>
</feature>
<dbReference type="eggNOG" id="COG0286">
    <property type="taxonomic scope" value="Bacteria"/>
</dbReference>
<name>N4WKE7_9BACI</name>
<dbReference type="EMBL" id="APML01000035">
    <property type="protein sequence ID" value="ENH96617.1"/>
    <property type="molecule type" value="Genomic_DNA"/>
</dbReference>
<dbReference type="GO" id="GO:0004519">
    <property type="term" value="F:endonuclease activity"/>
    <property type="evidence" value="ECO:0007669"/>
    <property type="project" value="UniProtKB-KW"/>
</dbReference>
<dbReference type="GO" id="GO:0003676">
    <property type="term" value="F:nucleic acid binding"/>
    <property type="evidence" value="ECO:0007669"/>
    <property type="project" value="InterPro"/>
</dbReference>
<keyword evidence="2" id="KW-0540">Nuclease</keyword>
<dbReference type="InterPro" id="IPR011639">
    <property type="entry name" value="MethylTrfase_TaqI-like_dom"/>
</dbReference>
<accession>N4WKE7</accession>
<dbReference type="GO" id="GO:0032259">
    <property type="term" value="P:methylation"/>
    <property type="evidence" value="ECO:0007669"/>
    <property type="project" value="InterPro"/>
</dbReference>
<dbReference type="OrthoDB" id="32195at2"/>